<protein>
    <submittedName>
        <fullName evidence="1">Uncharacterized protein</fullName>
    </submittedName>
</protein>
<gene>
    <name evidence="1" type="ORF">H2198_002675</name>
</gene>
<dbReference type="EMBL" id="JAPDRQ010000033">
    <property type="protein sequence ID" value="KAJ9660169.1"/>
    <property type="molecule type" value="Genomic_DNA"/>
</dbReference>
<proteinExistence type="predicted"/>
<evidence type="ECO:0000313" key="2">
    <source>
        <dbReference type="Proteomes" id="UP001172386"/>
    </source>
</evidence>
<reference evidence="1" key="1">
    <citation type="submission" date="2022-10" db="EMBL/GenBank/DDBJ databases">
        <title>Culturing micro-colonial fungi from biological soil crusts in the Mojave desert and describing Neophaeococcomyces mojavensis, and introducing the new genera and species Taxawa tesnikishii.</title>
        <authorList>
            <person name="Kurbessoian T."/>
            <person name="Stajich J.E."/>
        </authorList>
    </citation>
    <scope>NUCLEOTIDE SEQUENCE</scope>
    <source>
        <strain evidence="1">JES_112</strain>
    </source>
</reference>
<comment type="caution">
    <text evidence="1">The sequence shown here is derived from an EMBL/GenBank/DDBJ whole genome shotgun (WGS) entry which is preliminary data.</text>
</comment>
<name>A0ACC3ADF0_9EURO</name>
<sequence>MEYINYIKAKTHIGTLTKPEKPILSDEDERFLDKITTQENPPPLPVARHGGDAQLALLDGAQNIALPPETPSELSEEPKHLTDIPPEKQSSKKATWSWMRRDSRDSKRQSTAEGLHDIAENLKSSADEGEDPEAAEVKKEEEEMTTVLDQLNLAAVNNRVFSISDETQELLQSFNQVLKDLINGVPTAYRDLESLLTNGDKQIQKTYNSLPSFLQRLVEKLPETMTKGIAPEMMAAAAERASSYGINLDKTGKAAGAASKFIKTPSLKDLVGKPGAVTSMLRSIMQFLRTRFPAFAGINVLWSMALFLLLIVFWYCHKRGKEVRLEKERQLTEQEVEQLEKEWRHVHPHGGDTETAVPPTTTTAPPGASMEEVKAGIIEADTAKIAAASQAQTEARKQASEPTASASVP</sequence>
<keyword evidence="2" id="KW-1185">Reference proteome</keyword>
<accession>A0ACC3ADF0</accession>
<evidence type="ECO:0000313" key="1">
    <source>
        <dbReference type="EMBL" id="KAJ9660169.1"/>
    </source>
</evidence>
<dbReference type="Proteomes" id="UP001172386">
    <property type="component" value="Unassembled WGS sequence"/>
</dbReference>
<organism evidence="1 2">
    <name type="scientific">Neophaeococcomyces mojaviensis</name>
    <dbReference type="NCBI Taxonomy" id="3383035"/>
    <lineage>
        <taxon>Eukaryota</taxon>
        <taxon>Fungi</taxon>
        <taxon>Dikarya</taxon>
        <taxon>Ascomycota</taxon>
        <taxon>Pezizomycotina</taxon>
        <taxon>Eurotiomycetes</taxon>
        <taxon>Chaetothyriomycetidae</taxon>
        <taxon>Chaetothyriales</taxon>
        <taxon>Chaetothyriales incertae sedis</taxon>
        <taxon>Neophaeococcomyces</taxon>
    </lineage>
</organism>